<dbReference type="STRING" id="314260.PB2503_10629"/>
<dbReference type="Pfam" id="PF00032">
    <property type="entry name" value="Cytochrom_B_C"/>
    <property type="match status" value="1"/>
</dbReference>
<evidence type="ECO:0000256" key="3">
    <source>
        <dbReference type="ARBA" id="ARBA00011649"/>
    </source>
</evidence>
<evidence type="ECO:0000259" key="20">
    <source>
        <dbReference type="PROSITE" id="PS51003"/>
    </source>
</evidence>
<feature type="transmembrane region" description="Helical" evidence="18">
    <location>
        <begin position="371"/>
        <end position="396"/>
    </location>
</feature>
<evidence type="ECO:0000256" key="13">
    <source>
        <dbReference type="ARBA" id="ARBA00023004"/>
    </source>
</evidence>
<dbReference type="InterPro" id="IPR048260">
    <property type="entry name" value="Cytochrome_b_C_euk/bac"/>
</dbReference>
<evidence type="ECO:0000256" key="15">
    <source>
        <dbReference type="PIRSR" id="PIRSR038885-1"/>
    </source>
</evidence>
<dbReference type="GO" id="GO:0045275">
    <property type="term" value="C:respiratory chain complex III"/>
    <property type="evidence" value="ECO:0007669"/>
    <property type="project" value="InterPro"/>
</dbReference>
<dbReference type="KEGG" id="pbr:PB2503_10629"/>
<proteinExistence type="inferred from homology"/>
<evidence type="ECO:0000256" key="10">
    <source>
        <dbReference type="ARBA" id="ARBA00022723"/>
    </source>
</evidence>
<dbReference type="SUPFAM" id="SSF81342">
    <property type="entry name" value="Transmembrane di-heme cytochromes"/>
    <property type="match status" value="1"/>
</dbReference>
<protein>
    <recommendedName>
        <fullName evidence="4 17">Cytochrome b</fullName>
    </recommendedName>
</protein>
<dbReference type="GO" id="GO:0022904">
    <property type="term" value="P:respiratory electron transport chain"/>
    <property type="evidence" value="ECO:0007669"/>
    <property type="project" value="InterPro"/>
</dbReference>
<dbReference type="InterPro" id="IPR036150">
    <property type="entry name" value="Cyt_b/b6_C_sf"/>
</dbReference>
<dbReference type="OrthoDB" id="9804503at2"/>
<evidence type="ECO:0000256" key="11">
    <source>
        <dbReference type="ARBA" id="ARBA00022982"/>
    </source>
</evidence>
<keyword evidence="7 16" id="KW-0349">Heme</keyword>
<dbReference type="InterPro" id="IPR005798">
    <property type="entry name" value="Cyt_b/b6_C"/>
</dbReference>
<feature type="transmembrane region" description="Helical" evidence="18">
    <location>
        <begin position="195"/>
        <end position="215"/>
    </location>
</feature>
<dbReference type="EMBL" id="CP002156">
    <property type="protein sequence ID" value="ADM10177.1"/>
    <property type="molecule type" value="Genomic_DNA"/>
</dbReference>
<comment type="subcellular location">
    <subcellularLocation>
        <location evidence="2">Membrane</location>
        <topology evidence="2">Multi-pass membrane protein</topology>
    </subcellularLocation>
</comment>
<evidence type="ECO:0000256" key="1">
    <source>
        <dbReference type="ARBA" id="ARBA00002444"/>
    </source>
</evidence>
<feature type="binding site" description="axial binding residue" evidence="16">
    <location>
        <position position="211"/>
    </location>
    <ligand>
        <name>heme b</name>
        <dbReference type="ChEBI" id="CHEBI:60344"/>
        <label>b566</label>
    </ligand>
    <ligandPart>
        <name>Fe</name>
        <dbReference type="ChEBI" id="CHEBI:18248"/>
    </ligandPart>
</feature>
<dbReference type="HOGENOM" id="CLU_031114_3_0_5"/>
<keyword evidence="22" id="KW-1185">Reference proteome</keyword>
<accession>E0TH87</accession>
<keyword evidence="14 18" id="KW-0472">Membrane</keyword>
<dbReference type="PANTHER" id="PTHR19271">
    <property type="entry name" value="CYTOCHROME B"/>
    <property type="match status" value="1"/>
</dbReference>
<evidence type="ECO:0000313" key="21">
    <source>
        <dbReference type="EMBL" id="ADM10177.1"/>
    </source>
</evidence>
<keyword evidence="13 16" id="KW-0408">Iron</keyword>
<reference evidence="22" key="1">
    <citation type="submission" date="2010-08" db="EMBL/GenBank/DDBJ databases">
        <title>Genome sequence of Parvularcula bermudensis HTCC2503.</title>
        <authorList>
            <person name="Kang D.-M."/>
            <person name="Oh H.-M."/>
            <person name="Cho J.-C."/>
        </authorList>
    </citation>
    <scope>NUCLEOTIDE SEQUENCE [LARGE SCALE GENOMIC DNA]</scope>
    <source>
        <strain evidence="22">ATCC BAA-594 / HTCC2503 / KCTC 12087</strain>
    </source>
</reference>
<feature type="domain" description="Cytochrome b/b6 C-terminal region profile" evidence="20">
    <location>
        <begin position="228"/>
        <end position="405"/>
    </location>
</feature>
<dbReference type="PROSITE" id="PS51002">
    <property type="entry name" value="CYTB_NTER"/>
    <property type="match status" value="1"/>
</dbReference>
<feature type="transmembrane region" description="Helical" evidence="18">
    <location>
        <begin position="126"/>
        <end position="148"/>
    </location>
</feature>
<evidence type="ECO:0000256" key="17">
    <source>
        <dbReference type="RuleBase" id="RU003385"/>
    </source>
</evidence>
<name>E0TH87_PARBH</name>
<evidence type="ECO:0000256" key="16">
    <source>
        <dbReference type="PIRSR" id="PIRSR038885-2"/>
    </source>
</evidence>
<dbReference type="InterPro" id="IPR027387">
    <property type="entry name" value="Cytb/b6-like_sf"/>
</dbReference>
<evidence type="ECO:0000256" key="12">
    <source>
        <dbReference type="ARBA" id="ARBA00022989"/>
    </source>
</evidence>
<dbReference type="eggNOG" id="COG1290">
    <property type="taxonomic scope" value="Bacteria"/>
</dbReference>
<evidence type="ECO:0000256" key="5">
    <source>
        <dbReference type="ARBA" id="ARBA00022448"/>
    </source>
</evidence>
<dbReference type="InterPro" id="IPR048259">
    <property type="entry name" value="Cytochrome_b_N_euk/bac"/>
</dbReference>
<feature type="domain" description="Cytochrome b/b6 N-terminal region profile" evidence="19">
    <location>
        <begin position="13"/>
        <end position="224"/>
    </location>
</feature>
<organism evidence="21 22">
    <name type="scientific">Parvularcula bermudensis (strain ATCC BAA-594 / HTCC2503 / KCTC 12087)</name>
    <dbReference type="NCBI Taxonomy" id="314260"/>
    <lineage>
        <taxon>Bacteria</taxon>
        <taxon>Pseudomonadati</taxon>
        <taxon>Pseudomonadota</taxon>
        <taxon>Alphaproteobacteria</taxon>
        <taxon>Parvularculales</taxon>
        <taxon>Parvularculaceae</taxon>
        <taxon>Parvularcula</taxon>
    </lineage>
</organism>
<dbReference type="CDD" id="cd00284">
    <property type="entry name" value="Cytochrome_b_N"/>
    <property type="match status" value="1"/>
</dbReference>
<keyword evidence="11 17" id="KW-0249">Electron transport</keyword>
<feature type="binding site" description="axial binding residue" evidence="16">
    <location>
        <position position="197"/>
    </location>
    <ligand>
        <name>heme b</name>
        <dbReference type="ChEBI" id="CHEBI:60344"/>
        <label>b562</label>
    </ligand>
    <ligandPart>
        <name>Fe</name>
        <dbReference type="ChEBI" id="CHEBI:18248"/>
    </ligandPart>
</feature>
<feature type="transmembrane region" description="Helical" evidence="18">
    <location>
        <begin position="91"/>
        <end position="111"/>
    </location>
</feature>
<evidence type="ECO:0000256" key="9">
    <source>
        <dbReference type="ARBA" id="ARBA00022692"/>
    </source>
</evidence>
<dbReference type="PIRSF" id="PIRSF038885">
    <property type="entry name" value="COB"/>
    <property type="match status" value="1"/>
</dbReference>
<dbReference type="InterPro" id="IPR005797">
    <property type="entry name" value="Cyt_b/b6_N"/>
</dbReference>
<feature type="binding site" evidence="15">
    <location>
        <position position="216"/>
    </location>
    <ligand>
        <name>a ubiquinone</name>
        <dbReference type="ChEBI" id="CHEBI:16389"/>
    </ligand>
</feature>
<feature type="transmembrane region" description="Helical" evidence="18">
    <location>
        <begin position="42"/>
        <end position="70"/>
    </location>
</feature>
<dbReference type="FunFam" id="1.20.810.10:FF:000010">
    <property type="entry name" value="Cytochrome b"/>
    <property type="match status" value="1"/>
</dbReference>
<evidence type="ECO:0000256" key="8">
    <source>
        <dbReference type="ARBA" id="ARBA00022660"/>
    </source>
</evidence>
<sequence length="435" mass="49246">MAHESTYDPKTGIEKWIDKRLPVVRMGYDSFVDFPTPKNLNYWYTFGGILAVCLMVQIVTGVVLAMHYTAHVDYAFESVEHIMRDVNYGWLLRYAHANGASMFFIAVYLHIARGLYYGSYKEPREILWGLGVAIFLLMMGTAFMGYVLPWGQMSYWGATVITSLASAVPIIGDPIKTLLWGGFSVDNPTLNRFYALHYLMPFLIAGLVILHIWALHVPGNNNPSGIDIKDVKKDAVPFHPYYTVKDGFAIIVFLILFASFVYFMPNSLGHPDNYIEANPLVTPAHIVPEWYFLPFYAMLRAITFDVFFITSKLGGVLVMLGSILILFVLPWLDRSKVRSMRYRPIARLWFFIFVLDVCFLGWLGAQVAEQPFILLSQLGTAYYFAYFLIILPVLSVTETPKEMPKSIAEAVIKDKKKSPDIVPGPTDIPNPAPAE</sequence>
<keyword evidence="6" id="KW-1003">Cell membrane</keyword>
<dbReference type="SUPFAM" id="SSF81648">
    <property type="entry name" value="a domain/subunit of cytochrome bc1 complex (Ubiquinol-cytochrome c reductase)"/>
    <property type="match status" value="1"/>
</dbReference>
<comment type="cofactor">
    <cofactor evidence="16">
        <name>heme</name>
        <dbReference type="ChEBI" id="CHEBI:30413"/>
    </cofactor>
    <text evidence="16">Binds 2 heme groups non-covalently.</text>
</comment>
<dbReference type="InterPro" id="IPR030689">
    <property type="entry name" value="Cytochrome_b"/>
</dbReference>
<dbReference type="Pfam" id="PF00033">
    <property type="entry name" value="Cytochrome_B"/>
    <property type="match status" value="1"/>
</dbReference>
<comment type="function">
    <text evidence="1 17">Component of the ubiquinol-cytochrome c reductase complex (complex III or cytochrome b-c1 complex), which is a respiratory chain that generates an electrochemical potential coupled to ATP synthesis.</text>
</comment>
<keyword evidence="10 16" id="KW-0479">Metal-binding</keyword>
<dbReference type="AlphaFoldDB" id="E0TH87"/>
<feature type="transmembrane region" description="Helical" evidence="18">
    <location>
        <begin position="247"/>
        <end position="264"/>
    </location>
</feature>
<keyword evidence="12 18" id="KW-1133">Transmembrane helix</keyword>
<dbReference type="GO" id="GO:0008121">
    <property type="term" value="F:quinol-cytochrome-c reductase activity"/>
    <property type="evidence" value="ECO:0007669"/>
    <property type="project" value="InterPro"/>
</dbReference>
<dbReference type="Proteomes" id="UP000001302">
    <property type="component" value="Chromosome"/>
</dbReference>
<comment type="subunit">
    <text evidence="3 17">The main subunits of complex b-c1 are: cytochrome b, cytochrome c1 and the Rieske protein.</text>
</comment>
<evidence type="ECO:0000256" key="18">
    <source>
        <dbReference type="SAM" id="Phobius"/>
    </source>
</evidence>
<comment type="cofactor">
    <cofactor evidence="17">
        <name>heme b</name>
        <dbReference type="ChEBI" id="CHEBI:60344"/>
    </cofactor>
    <text evidence="17">Binds 2 heme groups non-covalently.</text>
</comment>
<keyword evidence="9 17" id="KW-0812">Transmembrane</keyword>
<evidence type="ECO:0000256" key="7">
    <source>
        <dbReference type="ARBA" id="ARBA00022617"/>
    </source>
</evidence>
<reference evidence="21 22" key="2">
    <citation type="journal article" date="2011" name="J. Bacteriol.">
        <title>Complete genome sequence of strain HTCC2503T of Parvularcula bermudensis, the type species of the order "Parvularculales" in the class Alphaproteobacteria.</title>
        <authorList>
            <person name="Oh H.M."/>
            <person name="Kang I."/>
            <person name="Vergin K.L."/>
            <person name="Kang D."/>
            <person name="Rhee K.H."/>
            <person name="Giovannoni S.J."/>
            <person name="Cho J.C."/>
        </authorList>
    </citation>
    <scope>NUCLEOTIDE SEQUENCE [LARGE SCALE GENOMIC DNA]</scope>
    <source>
        <strain evidence="22">ATCC BAA-594 / HTCC2503 / KCTC 12087</strain>
    </source>
</reference>
<comment type="similarity">
    <text evidence="17">Belongs to the cytochrome b family.</text>
</comment>
<evidence type="ECO:0000256" key="4">
    <source>
        <dbReference type="ARBA" id="ARBA00013531"/>
    </source>
</evidence>
<dbReference type="CDD" id="cd00290">
    <property type="entry name" value="cytochrome_b_C"/>
    <property type="match status" value="1"/>
</dbReference>
<evidence type="ECO:0000256" key="2">
    <source>
        <dbReference type="ARBA" id="ARBA00004141"/>
    </source>
</evidence>
<dbReference type="GO" id="GO:0046872">
    <property type="term" value="F:metal ion binding"/>
    <property type="evidence" value="ECO:0007669"/>
    <property type="project" value="UniProtKB-KW"/>
</dbReference>
<feature type="transmembrane region" description="Helical" evidence="18">
    <location>
        <begin position="344"/>
        <end position="365"/>
    </location>
</feature>
<keyword evidence="5 17" id="KW-0813">Transport</keyword>
<evidence type="ECO:0000256" key="6">
    <source>
        <dbReference type="ARBA" id="ARBA00022475"/>
    </source>
</evidence>
<evidence type="ECO:0000259" key="19">
    <source>
        <dbReference type="PROSITE" id="PS51002"/>
    </source>
</evidence>
<evidence type="ECO:0000256" key="14">
    <source>
        <dbReference type="ARBA" id="ARBA00023136"/>
    </source>
</evidence>
<dbReference type="GO" id="GO:0016491">
    <property type="term" value="F:oxidoreductase activity"/>
    <property type="evidence" value="ECO:0007669"/>
    <property type="project" value="InterPro"/>
</dbReference>
<dbReference type="Gene3D" id="1.20.810.10">
    <property type="entry name" value="Cytochrome Bc1 Complex, Chain C"/>
    <property type="match status" value="1"/>
</dbReference>
<dbReference type="PROSITE" id="PS51003">
    <property type="entry name" value="CYTB_CTER"/>
    <property type="match status" value="1"/>
</dbReference>
<dbReference type="InterPro" id="IPR016174">
    <property type="entry name" value="Di-haem_cyt_TM"/>
</dbReference>
<dbReference type="RefSeq" id="WP_013301151.1">
    <property type="nucleotide sequence ID" value="NC_014414.1"/>
</dbReference>
<feature type="binding site" description="axial binding residue" evidence="16">
    <location>
        <position position="110"/>
    </location>
    <ligand>
        <name>heme b</name>
        <dbReference type="ChEBI" id="CHEBI:60344"/>
        <label>b566</label>
    </ligand>
    <ligandPart>
        <name>Fe</name>
        <dbReference type="ChEBI" id="CHEBI:18248"/>
    </ligandPart>
</feature>
<gene>
    <name evidence="21" type="ordered locus">PB2503_10629</name>
</gene>
<keyword evidence="8 17" id="KW-0679">Respiratory chain</keyword>
<dbReference type="PANTHER" id="PTHR19271:SF16">
    <property type="entry name" value="CYTOCHROME B"/>
    <property type="match status" value="1"/>
</dbReference>
<feature type="binding site" description="axial binding residue" evidence="16">
    <location>
        <position position="96"/>
    </location>
    <ligand>
        <name>heme b</name>
        <dbReference type="ChEBI" id="CHEBI:60344"/>
        <label>b562</label>
    </ligand>
    <ligandPart>
        <name>Fe</name>
        <dbReference type="ChEBI" id="CHEBI:18248"/>
    </ligandPart>
</feature>
<evidence type="ECO:0000313" key="22">
    <source>
        <dbReference type="Proteomes" id="UP000001302"/>
    </source>
</evidence>
<feature type="transmembrane region" description="Helical" evidence="18">
    <location>
        <begin position="313"/>
        <end position="332"/>
    </location>
</feature>